<feature type="compositionally biased region" description="Basic and acidic residues" evidence="2">
    <location>
        <begin position="13"/>
        <end position="44"/>
    </location>
</feature>
<protein>
    <recommendedName>
        <fullName evidence="3">RRM domain-containing protein</fullName>
    </recommendedName>
</protein>
<dbReference type="Pfam" id="PF00076">
    <property type="entry name" value="RRM_1"/>
    <property type="match status" value="1"/>
</dbReference>
<sequence>MSENNRHHRHHDRERVTREYDRPKHVAPNDRPFSRRNYDHRQHDHDKNPIHTVFLFNLNFHTTVDQIKEFASEFGEIAPDLFYQPPKNKGIVFITFYDIRNAIRMVDEGFGKVLNGNPIKTSYSYSPPKYSKRDPRDICSSTTYESTSKDSNITADDIRPVAEEAGEIRFLNEITKGKFDIVYYDLRSAKAAVDKKEVVINGETFKVDYNLEEGIGDSPVFNEINKSKNYNKEINSDKKDKSNRNRDSKRSKSPSENNQSQSQSNTSSLFQFPLNAPPYGYPYQTYTYGYPYPYGYQYPTPDAHMPVPIPTAAPIPAAIPTPVPSPAQMPIAAPAQMPIAAPAQMPIAAPAQMPIAAPAQMPIAAPAQMPIAAPTQIPITAPTQMPIAAPAQMPITTLNPNTLAQPTAYPGMQPQYQMTTTPLKPVVPTSLTQPTIPPTPPPPPPPPPLPPPPPPPAPSSFISQSSTNSILNPYKSPFFQDSNSTSKLNSSLTPTTSSTMLSSKPSMQRSFDLDIFGEHSSISASHNDDFPFNTFGEDTNKTNSAYQPPLSSKISQNSSSIAPAEPISMELSNQFLSSNFGQTSSQNSNTSSFEKIALFS</sequence>
<feature type="compositionally biased region" description="Basic and acidic residues" evidence="2">
    <location>
        <begin position="230"/>
        <end position="250"/>
    </location>
</feature>
<feature type="region of interest" description="Disordered" evidence="2">
    <location>
        <begin position="526"/>
        <end position="566"/>
    </location>
</feature>
<feature type="region of interest" description="Disordered" evidence="2">
    <location>
        <begin position="578"/>
        <end position="600"/>
    </location>
</feature>
<dbReference type="InterPro" id="IPR035979">
    <property type="entry name" value="RBD_domain_sf"/>
</dbReference>
<evidence type="ECO:0000259" key="3">
    <source>
        <dbReference type="PROSITE" id="PS50102"/>
    </source>
</evidence>
<dbReference type="EMBL" id="JAPFFF010000011">
    <property type="protein sequence ID" value="KAK8877990.1"/>
    <property type="molecule type" value="Genomic_DNA"/>
</dbReference>
<feature type="compositionally biased region" description="Low complexity" evidence="2">
    <location>
        <begin position="578"/>
        <end position="593"/>
    </location>
</feature>
<feature type="region of interest" description="Disordered" evidence="2">
    <location>
        <begin position="424"/>
        <end position="506"/>
    </location>
</feature>
<name>A0ABR2JLZ0_9EUKA</name>
<dbReference type="SMART" id="SM00360">
    <property type="entry name" value="RRM"/>
    <property type="match status" value="1"/>
</dbReference>
<feature type="region of interest" description="Disordered" evidence="2">
    <location>
        <begin position="124"/>
        <end position="151"/>
    </location>
</feature>
<dbReference type="PROSITE" id="PS50102">
    <property type="entry name" value="RRM"/>
    <property type="match status" value="1"/>
</dbReference>
<dbReference type="InterPro" id="IPR000504">
    <property type="entry name" value="RRM_dom"/>
</dbReference>
<evidence type="ECO:0000313" key="5">
    <source>
        <dbReference type="Proteomes" id="UP001470230"/>
    </source>
</evidence>
<feature type="compositionally biased region" description="Low complexity" evidence="2">
    <location>
        <begin position="551"/>
        <end position="560"/>
    </location>
</feature>
<feature type="compositionally biased region" description="Polar residues" evidence="2">
    <location>
        <begin position="139"/>
        <end position="151"/>
    </location>
</feature>
<feature type="compositionally biased region" description="Polar residues" evidence="2">
    <location>
        <begin position="541"/>
        <end position="550"/>
    </location>
</feature>
<dbReference type="CDD" id="cd00590">
    <property type="entry name" value="RRM_SF"/>
    <property type="match status" value="1"/>
</dbReference>
<dbReference type="Proteomes" id="UP001470230">
    <property type="component" value="Unassembled WGS sequence"/>
</dbReference>
<keyword evidence="5" id="KW-1185">Reference proteome</keyword>
<keyword evidence="1" id="KW-0694">RNA-binding</keyword>
<dbReference type="InterPro" id="IPR012677">
    <property type="entry name" value="Nucleotide-bd_a/b_plait_sf"/>
</dbReference>
<feature type="domain" description="RRM" evidence="3">
    <location>
        <begin position="51"/>
        <end position="126"/>
    </location>
</feature>
<comment type="caution">
    <text evidence="4">The sequence shown here is derived from an EMBL/GenBank/DDBJ whole genome shotgun (WGS) entry which is preliminary data.</text>
</comment>
<proteinExistence type="predicted"/>
<evidence type="ECO:0000313" key="4">
    <source>
        <dbReference type="EMBL" id="KAK8877990.1"/>
    </source>
</evidence>
<accession>A0ABR2JLZ0</accession>
<feature type="compositionally biased region" description="Low complexity" evidence="2">
    <location>
        <begin position="254"/>
        <end position="268"/>
    </location>
</feature>
<feature type="compositionally biased region" description="Basic residues" evidence="2">
    <location>
        <begin position="1"/>
        <end position="12"/>
    </location>
</feature>
<feature type="compositionally biased region" description="Low complexity" evidence="2">
    <location>
        <begin position="459"/>
        <end position="469"/>
    </location>
</feature>
<feature type="region of interest" description="Disordered" evidence="2">
    <location>
        <begin position="226"/>
        <end position="269"/>
    </location>
</feature>
<gene>
    <name evidence="4" type="ORF">M9Y10_004753</name>
</gene>
<evidence type="ECO:0000256" key="2">
    <source>
        <dbReference type="SAM" id="MobiDB-lite"/>
    </source>
</evidence>
<evidence type="ECO:0000256" key="1">
    <source>
        <dbReference type="PROSITE-ProRule" id="PRU00176"/>
    </source>
</evidence>
<feature type="compositionally biased region" description="Pro residues" evidence="2">
    <location>
        <begin position="435"/>
        <end position="458"/>
    </location>
</feature>
<dbReference type="Gene3D" id="3.30.70.330">
    <property type="match status" value="1"/>
</dbReference>
<feature type="compositionally biased region" description="Low complexity" evidence="2">
    <location>
        <begin position="482"/>
        <end position="506"/>
    </location>
</feature>
<dbReference type="SUPFAM" id="SSF54928">
    <property type="entry name" value="RNA-binding domain, RBD"/>
    <property type="match status" value="1"/>
</dbReference>
<reference evidence="4 5" key="1">
    <citation type="submission" date="2024-04" db="EMBL/GenBank/DDBJ databases">
        <title>Tritrichomonas musculus Genome.</title>
        <authorList>
            <person name="Alves-Ferreira E."/>
            <person name="Grigg M."/>
            <person name="Lorenzi H."/>
            <person name="Galac M."/>
        </authorList>
    </citation>
    <scope>NUCLEOTIDE SEQUENCE [LARGE SCALE GENOMIC DNA]</scope>
    <source>
        <strain evidence="4 5">EAF2021</strain>
    </source>
</reference>
<feature type="region of interest" description="Disordered" evidence="2">
    <location>
        <begin position="1"/>
        <end position="44"/>
    </location>
</feature>
<organism evidence="4 5">
    <name type="scientific">Tritrichomonas musculus</name>
    <dbReference type="NCBI Taxonomy" id="1915356"/>
    <lineage>
        <taxon>Eukaryota</taxon>
        <taxon>Metamonada</taxon>
        <taxon>Parabasalia</taxon>
        <taxon>Tritrichomonadida</taxon>
        <taxon>Tritrichomonadidae</taxon>
        <taxon>Tritrichomonas</taxon>
    </lineage>
</organism>